<dbReference type="Pfam" id="PF14716">
    <property type="entry name" value="HHH_8"/>
    <property type="match status" value="1"/>
</dbReference>
<dbReference type="InterPro" id="IPR043519">
    <property type="entry name" value="NT_sf"/>
</dbReference>
<evidence type="ECO:0000259" key="2">
    <source>
        <dbReference type="SMART" id="SM00483"/>
    </source>
</evidence>
<dbReference type="InterPro" id="IPR003141">
    <property type="entry name" value="Pol/His_phosphatase_N"/>
</dbReference>
<dbReference type="GO" id="GO:0071978">
    <property type="term" value="P:bacterial-type flagellum-dependent swarming motility"/>
    <property type="evidence" value="ECO:0007669"/>
    <property type="project" value="TreeGrafter"/>
</dbReference>
<dbReference type="Gene3D" id="3.30.210.10">
    <property type="entry name" value="DNA polymerase, thumb domain"/>
    <property type="match status" value="1"/>
</dbReference>
<keyword evidence="3" id="KW-0540">Nuclease</keyword>
<name>A0A4R0NLQ2_9SPHI</name>
<dbReference type="InterPro" id="IPR010994">
    <property type="entry name" value="RuvA_2-like"/>
</dbReference>
<dbReference type="SUPFAM" id="SSF89550">
    <property type="entry name" value="PHP domain-like"/>
    <property type="match status" value="1"/>
</dbReference>
<dbReference type="SUPFAM" id="SSF47802">
    <property type="entry name" value="DNA polymerase beta, N-terminal domain-like"/>
    <property type="match status" value="1"/>
</dbReference>
<dbReference type="InterPro" id="IPR022311">
    <property type="entry name" value="PolX-like"/>
</dbReference>
<dbReference type="Proteomes" id="UP000293347">
    <property type="component" value="Unassembled WGS sequence"/>
</dbReference>
<dbReference type="Pfam" id="PF14520">
    <property type="entry name" value="HHH_5"/>
    <property type="match status" value="1"/>
</dbReference>
<dbReference type="InterPro" id="IPR037160">
    <property type="entry name" value="DNA_Pol_thumb_sf"/>
</dbReference>
<dbReference type="InterPro" id="IPR050243">
    <property type="entry name" value="PHP_phosphatase"/>
</dbReference>
<dbReference type="InterPro" id="IPR027421">
    <property type="entry name" value="DNA_pol_lamdba_lyase_dom_sf"/>
</dbReference>
<dbReference type="GO" id="GO:0004527">
    <property type="term" value="F:exonuclease activity"/>
    <property type="evidence" value="ECO:0007669"/>
    <property type="project" value="UniProtKB-KW"/>
</dbReference>
<evidence type="ECO:0000313" key="4">
    <source>
        <dbReference type="Proteomes" id="UP000293347"/>
    </source>
</evidence>
<evidence type="ECO:0000313" key="3">
    <source>
        <dbReference type="EMBL" id="TCD00473.1"/>
    </source>
</evidence>
<proteinExistence type="predicted"/>
<evidence type="ECO:0000259" key="1">
    <source>
        <dbReference type="SMART" id="SM00481"/>
    </source>
</evidence>
<dbReference type="EMBL" id="SJSL01000003">
    <property type="protein sequence ID" value="TCD00473.1"/>
    <property type="molecule type" value="Genomic_DNA"/>
</dbReference>
<dbReference type="Gene3D" id="1.10.150.110">
    <property type="entry name" value="DNA polymerase beta, N-terminal domain-like"/>
    <property type="match status" value="1"/>
</dbReference>
<dbReference type="GO" id="GO:0042578">
    <property type="term" value="F:phosphoric ester hydrolase activity"/>
    <property type="evidence" value="ECO:0007669"/>
    <property type="project" value="TreeGrafter"/>
</dbReference>
<dbReference type="GO" id="GO:0003887">
    <property type="term" value="F:DNA-directed DNA polymerase activity"/>
    <property type="evidence" value="ECO:0007669"/>
    <property type="project" value="InterPro"/>
</dbReference>
<dbReference type="GO" id="GO:0008270">
    <property type="term" value="F:zinc ion binding"/>
    <property type="evidence" value="ECO:0007669"/>
    <property type="project" value="TreeGrafter"/>
</dbReference>
<dbReference type="GO" id="GO:0003677">
    <property type="term" value="F:DNA binding"/>
    <property type="evidence" value="ECO:0007669"/>
    <property type="project" value="InterPro"/>
</dbReference>
<dbReference type="GO" id="GO:0005829">
    <property type="term" value="C:cytosol"/>
    <property type="evidence" value="ECO:0007669"/>
    <property type="project" value="TreeGrafter"/>
</dbReference>
<dbReference type="SMART" id="SM00481">
    <property type="entry name" value="POLIIIAc"/>
    <property type="match status" value="1"/>
</dbReference>
<dbReference type="InterPro" id="IPR016195">
    <property type="entry name" value="Pol/histidinol_Pase-like"/>
</dbReference>
<protein>
    <submittedName>
        <fullName evidence="3">DNA polymerase/3'-5' exonuclease PolX</fullName>
    </submittedName>
</protein>
<organism evidence="3 4">
    <name type="scientific">Pedobacter psychroterrae</name>
    <dbReference type="NCBI Taxonomy" id="2530453"/>
    <lineage>
        <taxon>Bacteria</taxon>
        <taxon>Pseudomonadati</taxon>
        <taxon>Bacteroidota</taxon>
        <taxon>Sphingobacteriia</taxon>
        <taxon>Sphingobacteriales</taxon>
        <taxon>Sphingobacteriaceae</taxon>
        <taxon>Pedobacter</taxon>
    </lineage>
</organism>
<keyword evidence="3" id="KW-0269">Exonuclease</keyword>
<dbReference type="RefSeq" id="WP_131596822.1">
    <property type="nucleotide sequence ID" value="NZ_SJSL01000003.1"/>
</dbReference>
<dbReference type="InterPro" id="IPR010996">
    <property type="entry name" value="HHH_MUS81"/>
</dbReference>
<reference evidence="3 4" key="1">
    <citation type="submission" date="2019-02" db="EMBL/GenBank/DDBJ databases">
        <title>Pedobacter sp. RP-1-14 sp. nov., isolated from Arctic soil.</title>
        <authorList>
            <person name="Dahal R.H."/>
        </authorList>
    </citation>
    <scope>NUCLEOTIDE SEQUENCE [LARGE SCALE GENOMIC DNA]</scope>
    <source>
        <strain evidence="3 4">RP-1-14</strain>
    </source>
</reference>
<keyword evidence="3" id="KW-0378">Hydrolase</keyword>
<feature type="domain" description="DNA-directed DNA polymerase X" evidence="2">
    <location>
        <begin position="1"/>
        <end position="299"/>
    </location>
</feature>
<dbReference type="PANTHER" id="PTHR36928:SF1">
    <property type="entry name" value="PHOSPHATASE YCDX-RELATED"/>
    <property type="match status" value="1"/>
</dbReference>
<feature type="domain" description="Polymerase/histidinol phosphatase N-terminal" evidence="1">
    <location>
        <begin position="323"/>
        <end position="403"/>
    </location>
</feature>
<sequence>MENKTIARTLRLLSQLMELHNENPFKIKSIANAAFKVDKLPFAIKTKNLEEIGQVDGLGKSISAKVWELLQTGTMAELHAMLAETPEGIVEMLSIKGIGPKKILVIWKDLGIETIGELYYACNENRLIEAKGFGLKTQEEIRKLIEFKMAASGKFLFSQAELLAGKLHEDLAIWLNGISGEPLLGIAGSYRRCLEIIEEIEFVAGAENTEELYLKLPEFEPIAFERQDDGTCTATSPFGLKIILHVVKKADFYLNWFRHTGNEQHVAEVLKIAGEGPFSGEQDIYQKAGLAFVAPELREGLDEVQLAKENKLPVLIEYRDLKGALHNHSTWSDGVHTLEEMALYAKDHLQLEYFGICDHSKSAFYANGLNEQRVFGQHQEIDALNARLAPFRIFKGIESDILYDGALDYPDEILKTFDFVVASVHSILRMDEQKATARLIKAIENPYTTILGHPTGRLLLSRKGYPIDYSKVIDACAANNVVIEINANPLRLDLDWRWHRYALEKGILLSINPDAHRTEGFHDMRYGVFIGRKGGLTAKQCLNAYSLTEITNLFANRISNI</sequence>
<keyword evidence="4" id="KW-1185">Reference proteome</keyword>
<dbReference type="PANTHER" id="PTHR36928">
    <property type="entry name" value="PHOSPHATASE YCDX-RELATED"/>
    <property type="match status" value="1"/>
</dbReference>
<comment type="caution">
    <text evidence="3">The sequence shown here is derived from an EMBL/GenBank/DDBJ whole genome shotgun (WGS) entry which is preliminary data.</text>
</comment>
<dbReference type="OrthoDB" id="9808747at2"/>
<dbReference type="SUPFAM" id="SSF81301">
    <property type="entry name" value="Nucleotidyltransferase"/>
    <property type="match status" value="1"/>
</dbReference>
<dbReference type="SMART" id="SM00483">
    <property type="entry name" value="POLXc"/>
    <property type="match status" value="1"/>
</dbReference>
<dbReference type="InterPro" id="IPR002054">
    <property type="entry name" value="DNA-dir_DNA_pol_X"/>
</dbReference>
<dbReference type="AlphaFoldDB" id="A0A4R0NLQ2"/>
<dbReference type="PIRSF" id="PIRSF005047">
    <property type="entry name" value="UCP005047_YshC"/>
    <property type="match status" value="1"/>
</dbReference>
<dbReference type="Gene3D" id="1.10.150.20">
    <property type="entry name" value="5' to 3' exonuclease, C-terminal subdomain"/>
    <property type="match status" value="1"/>
</dbReference>
<gene>
    <name evidence="3" type="ORF">EZ437_14725</name>
</gene>
<dbReference type="SUPFAM" id="SSF47781">
    <property type="entry name" value="RuvA domain 2-like"/>
    <property type="match status" value="1"/>
</dbReference>
<accession>A0A4R0NLQ2</accession>
<dbReference type="CDD" id="cd07436">
    <property type="entry name" value="PHP_PolX"/>
    <property type="match status" value="1"/>
</dbReference>
<dbReference type="Gene3D" id="3.20.20.140">
    <property type="entry name" value="Metal-dependent hydrolases"/>
    <property type="match status" value="1"/>
</dbReference>
<dbReference type="InterPro" id="IPR047967">
    <property type="entry name" value="PolX_PHP"/>
</dbReference>